<dbReference type="AlphaFoldDB" id="A0A8H9FQZ4"/>
<dbReference type="Proteomes" id="UP000628079">
    <property type="component" value="Unassembled WGS sequence"/>
</dbReference>
<reference evidence="2" key="2">
    <citation type="submission" date="2020-09" db="EMBL/GenBank/DDBJ databases">
        <authorList>
            <person name="Sun Q."/>
            <person name="Zhou Y."/>
        </authorList>
    </citation>
    <scope>NUCLEOTIDE SEQUENCE</scope>
    <source>
        <strain evidence="2">CGMCC 1.10749</strain>
    </source>
</reference>
<evidence type="ECO:0000256" key="1">
    <source>
        <dbReference type="SAM" id="MobiDB-lite"/>
    </source>
</evidence>
<organism evidence="2 3">
    <name type="scientific">Knoellia flava</name>
    <dbReference type="NCBI Taxonomy" id="913969"/>
    <lineage>
        <taxon>Bacteria</taxon>
        <taxon>Bacillati</taxon>
        <taxon>Actinomycetota</taxon>
        <taxon>Actinomycetes</taxon>
        <taxon>Micrococcales</taxon>
        <taxon>Intrasporangiaceae</taxon>
        <taxon>Knoellia</taxon>
    </lineage>
</organism>
<proteinExistence type="predicted"/>
<protein>
    <submittedName>
        <fullName evidence="2">Uncharacterized protein</fullName>
    </submittedName>
</protein>
<comment type="caution">
    <text evidence="2">The sequence shown here is derived from an EMBL/GenBank/DDBJ whole genome shotgun (WGS) entry which is preliminary data.</text>
</comment>
<dbReference type="EMBL" id="BMEA01000001">
    <property type="protein sequence ID" value="GGB64991.1"/>
    <property type="molecule type" value="Genomic_DNA"/>
</dbReference>
<evidence type="ECO:0000313" key="3">
    <source>
        <dbReference type="Proteomes" id="UP000628079"/>
    </source>
</evidence>
<name>A0A8H9FQZ4_9MICO</name>
<evidence type="ECO:0000313" key="2">
    <source>
        <dbReference type="EMBL" id="GGB64991.1"/>
    </source>
</evidence>
<feature type="region of interest" description="Disordered" evidence="1">
    <location>
        <begin position="48"/>
        <end position="69"/>
    </location>
</feature>
<accession>A0A8H9FQZ4</accession>
<gene>
    <name evidence="2" type="ORF">GCM10011314_00270</name>
</gene>
<sequence>MVPLRMISCASSDHSAEAHHVHDRVASSCAINAYFSWEAVMSSIFPAAAEGSDPESTPGRNSTKRDQLV</sequence>
<reference evidence="2" key="1">
    <citation type="journal article" date="2014" name="Int. J. Syst. Evol. Microbiol.">
        <title>Complete genome sequence of Corynebacterium casei LMG S-19264T (=DSM 44701T), isolated from a smear-ripened cheese.</title>
        <authorList>
            <consortium name="US DOE Joint Genome Institute (JGI-PGF)"/>
            <person name="Walter F."/>
            <person name="Albersmeier A."/>
            <person name="Kalinowski J."/>
            <person name="Ruckert C."/>
        </authorList>
    </citation>
    <scope>NUCLEOTIDE SEQUENCE</scope>
    <source>
        <strain evidence="2">CGMCC 1.10749</strain>
    </source>
</reference>